<name>A0AAD7EJ45_9AGAR</name>
<comment type="caution">
    <text evidence="2">The sequence shown here is derived from an EMBL/GenBank/DDBJ whole genome shotgun (WGS) entry which is preliminary data.</text>
</comment>
<evidence type="ECO:0000313" key="3">
    <source>
        <dbReference type="Proteomes" id="UP001218218"/>
    </source>
</evidence>
<protein>
    <submittedName>
        <fullName evidence="2">Uncharacterized protein</fullName>
    </submittedName>
</protein>
<feature type="compositionally biased region" description="Basic residues" evidence="1">
    <location>
        <begin position="10"/>
        <end position="20"/>
    </location>
</feature>
<proteinExistence type="predicted"/>
<dbReference type="EMBL" id="JARIHO010000042">
    <property type="protein sequence ID" value="KAJ7326264.1"/>
    <property type="molecule type" value="Genomic_DNA"/>
</dbReference>
<gene>
    <name evidence="2" type="ORF">DFH08DRAFT_816615</name>
</gene>
<accession>A0AAD7EJ45</accession>
<keyword evidence="3" id="KW-1185">Reference proteome</keyword>
<sequence length="115" mass="13437">MRDDFEREIRRQKHRASRHCHTQVHMRQFLTQWPKSPATEEFNSYAYFTCRTRDRAFGSSGGNYGWKAGRSLRAPLRPGQIGNLDFNTSWYSSVLVEKETEGDRVEGAPRKPRST</sequence>
<dbReference type="Proteomes" id="UP001218218">
    <property type="component" value="Unassembled WGS sequence"/>
</dbReference>
<reference evidence="2" key="1">
    <citation type="submission" date="2023-03" db="EMBL/GenBank/DDBJ databases">
        <title>Massive genome expansion in bonnet fungi (Mycena s.s.) driven by repeated elements and novel gene families across ecological guilds.</title>
        <authorList>
            <consortium name="Lawrence Berkeley National Laboratory"/>
            <person name="Harder C.B."/>
            <person name="Miyauchi S."/>
            <person name="Viragh M."/>
            <person name="Kuo A."/>
            <person name="Thoen E."/>
            <person name="Andreopoulos B."/>
            <person name="Lu D."/>
            <person name="Skrede I."/>
            <person name="Drula E."/>
            <person name="Henrissat B."/>
            <person name="Morin E."/>
            <person name="Kohler A."/>
            <person name="Barry K."/>
            <person name="LaButti K."/>
            <person name="Morin E."/>
            <person name="Salamov A."/>
            <person name="Lipzen A."/>
            <person name="Mereny Z."/>
            <person name="Hegedus B."/>
            <person name="Baldrian P."/>
            <person name="Stursova M."/>
            <person name="Weitz H."/>
            <person name="Taylor A."/>
            <person name="Grigoriev I.V."/>
            <person name="Nagy L.G."/>
            <person name="Martin F."/>
            <person name="Kauserud H."/>
        </authorList>
    </citation>
    <scope>NUCLEOTIDE SEQUENCE</scope>
    <source>
        <strain evidence="2">CBHHK002</strain>
    </source>
</reference>
<evidence type="ECO:0000256" key="1">
    <source>
        <dbReference type="SAM" id="MobiDB-lite"/>
    </source>
</evidence>
<feature type="region of interest" description="Disordered" evidence="1">
    <location>
        <begin position="1"/>
        <end position="20"/>
    </location>
</feature>
<dbReference type="AlphaFoldDB" id="A0AAD7EJ45"/>
<organism evidence="2 3">
    <name type="scientific">Mycena albidolilacea</name>
    <dbReference type="NCBI Taxonomy" id="1033008"/>
    <lineage>
        <taxon>Eukaryota</taxon>
        <taxon>Fungi</taxon>
        <taxon>Dikarya</taxon>
        <taxon>Basidiomycota</taxon>
        <taxon>Agaricomycotina</taxon>
        <taxon>Agaricomycetes</taxon>
        <taxon>Agaricomycetidae</taxon>
        <taxon>Agaricales</taxon>
        <taxon>Marasmiineae</taxon>
        <taxon>Mycenaceae</taxon>
        <taxon>Mycena</taxon>
    </lineage>
</organism>
<evidence type="ECO:0000313" key="2">
    <source>
        <dbReference type="EMBL" id="KAJ7326264.1"/>
    </source>
</evidence>